<reference evidence="1" key="2">
    <citation type="journal article" date="2015" name="Data Brief">
        <title>Shoot transcriptome of the giant reed, Arundo donax.</title>
        <authorList>
            <person name="Barrero R.A."/>
            <person name="Guerrero F.D."/>
            <person name="Moolhuijzen P."/>
            <person name="Goolsby J.A."/>
            <person name="Tidwell J."/>
            <person name="Bellgard S.E."/>
            <person name="Bellgard M.I."/>
        </authorList>
    </citation>
    <scope>NUCLEOTIDE SEQUENCE</scope>
    <source>
        <tissue evidence="1">Shoot tissue taken approximately 20 cm above the soil surface</tissue>
    </source>
</reference>
<dbReference type="EMBL" id="GBRH01206137">
    <property type="protein sequence ID" value="JAD91758.1"/>
    <property type="molecule type" value="Transcribed_RNA"/>
</dbReference>
<accession>A0A0A9DYH2</accession>
<dbReference type="AlphaFoldDB" id="A0A0A9DYH2"/>
<proteinExistence type="predicted"/>
<organism evidence="1">
    <name type="scientific">Arundo donax</name>
    <name type="common">Giant reed</name>
    <name type="synonym">Donax arundinaceus</name>
    <dbReference type="NCBI Taxonomy" id="35708"/>
    <lineage>
        <taxon>Eukaryota</taxon>
        <taxon>Viridiplantae</taxon>
        <taxon>Streptophyta</taxon>
        <taxon>Embryophyta</taxon>
        <taxon>Tracheophyta</taxon>
        <taxon>Spermatophyta</taxon>
        <taxon>Magnoliopsida</taxon>
        <taxon>Liliopsida</taxon>
        <taxon>Poales</taxon>
        <taxon>Poaceae</taxon>
        <taxon>PACMAD clade</taxon>
        <taxon>Arundinoideae</taxon>
        <taxon>Arundineae</taxon>
        <taxon>Arundo</taxon>
    </lineage>
</organism>
<protein>
    <submittedName>
        <fullName evidence="1">Uncharacterized protein</fullName>
    </submittedName>
</protein>
<reference evidence="1" key="1">
    <citation type="submission" date="2014-09" db="EMBL/GenBank/DDBJ databases">
        <authorList>
            <person name="Magalhaes I.L.F."/>
            <person name="Oliveira U."/>
            <person name="Santos F.R."/>
            <person name="Vidigal T.H.D.A."/>
            <person name="Brescovit A.D."/>
            <person name="Santos A.J."/>
        </authorList>
    </citation>
    <scope>NUCLEOTIDE SEQUENCE</scope>
    <source>
        <tissue evidence="1">Shoot tissue taken approximately 20 cm above the soil surface</tissue>
    </source>
</reference>
<name>A0A0A9DYH2_ARUDO</name>
<evidence type="ECO:0000313" key="1">
    <source>
        <dbReference type="EMBL" id="JAD91758.1"/>
    </source>
</evidence>
<sequence>MQVEDFSTIVRRHQTCLSVGFQIVISPSLLLAFEAESLLTRPITLTFKNGVTSLELRSAASRAFLTFLATSFCISTFCFSL</sequence>